<evidence type="ECO:0000313" key="3">
    <source>
        <dbReference type="Proteomes" id="UP001549749"/>
    </source>
</evidence>
<protein>
    <submittedName>
        <fullName evidence="2">NAD(P)-dependent oxidoreductase</fullName>
    </submittedName>
</protein>
<dbReference type="InterPro" id="IPR050177">
    <property type="entry name" value="Lipid_A_modif_metabolic_enz"/>
</dbReference>
<dbReference type="InterPro" id="IPR036291">
    <property type="entry name" value="NAD(P)-bd_dom_sf"/>
</dbReference>
<dbReference type="EMBL" id="JBEXAC010000001">
    <property type="protein sequence ID" value="MET6996304.1"/>
    <property type="molecule type" value="Genomic_DNA"/>
</dbReference>
<gene>
    <name evidence="2" type="ORF">ABR189_02950</name>
</gene>
<dbReference type="RefSeq" id="WP_354658950.1">
    <property type="nucleotide sequence ID" value="NZ_JBEXAC010000001.1"/>
</dbReference>
<reference evidence="2 3" key="1">
    <citation type="submission" date="2024-06" db="EMBL/GenBank/DDBJ databases">
        <title>Chitinophaga defluvii sp. nov., isolated from municipal sewage.</title>
        <authorList>
            <person name="Zhang L."/>
        </authorList>
    </citation>
    <scope>NUCLEOTIDE SEQUENCE [LARGE SCALE GENOMIC DNA]</scope>
    <source>
        <strain evidence="2 3">H8</strain>
    </source>
</reference>
<dbReference type="Proteomes" id="UP001549749">
    <property type="component" value="Unassembled WGS sequence"/>
</dbReference>
<dbReference type="Pfam" id="PF01370">
    <property type="entry name" value="Epimerase"/>
    <property type="match status" value="1"/>
</dbReference>
<comment type="caution">
    <text evidence="2">The sequence shown here is derived from an EMBL/GenBank/DDBJ whole genome shotgun (WGS) entry which is preliminary data.</text>
</comment>
<evidence type="ECO:0000313" key="2">
    <source>
        <dbReference type="EMBL" id="MET6996304.1"/>
    </source>
</evidence>
<dbReference type="InterPro" id="IPR001509">
    <property type="entry name" value="Epimerase_deHydtase"/>
</dbReference>
<feature type="domain" description="NAD-dependent epimerase/dehydratase" evidence="1">
    <location>
        <begin position="5"/>
        <end position="225"/>
    </location>
</feature>
<accession>A0ABV2T2F4</accession>
<dbReference type="PANTHER" id="PTHR43245">
    <property type="entry name" value="BIFUNCTIONAL POLYMYXIN RESISTANCE PROTEIN ARNA"/>
    <property type="match status" value="1"/>
</dbReference>
<name>A0ABV2T2F4_9BACT</name>
<dbReference type="PANTHER" id="PTHR43245:SF58">
    <property type="entry name" value="BLL5923 PROTEIN"/>
    <property type="match status" value="1"/>
</dbReference>
<dbReference type="SUPFAM" id="SSF51735">
    <property type="entry name" value="NAD(P)-binding Rossmann-fold domains"/>
    <property type="match status" value="1"/>
</dbReference>
<keyword evidence="3" id="KW-1185">Reference proteome</keyword>
<proteinExistence type="predicted"/>
<sequence length="329" mass="37066">MREKVLITGASGFVGFHLVDAALAAGMEVHAAVRKSSSIEHMSVFNVKYVYPDYNDQEGLRRELERQQYDYIIHAAGITRARNRAAYDAVNADYTKQLAQAAQAAGMLKKFIHISSLAAVGPVNYTALEPITEDNHPQPVTSYGQSKLLAEQYLMSTTGLPYIILRPTAVYGPRERDILIMFKTIGKGWEPYIGRAPQWLSFIYVKDLAQAVIKAMRAPVANSIYHISDGYAYDRYALAQITKALLHKKTMKLHIPHGVIKLLAGMMETATRWSEKSPVLSREKLQELTAANWHCSIEKIGRELSFVPQYNLETGLSQTLQWYKSNNWL</sequence>
<dbReference type="Gene3D" id="3.40.50.720">
    <property type="entry name" value="NAD(P)-binding Rossmann-like Domain"/>
    <property type="match status" value="1"/>
</dbReference>
<organism evidence="2 3">
    <name type="scientific">Chitinophaga defluvii</name>
    <dbReference type="NCBI Taxonomy" id="3163343"/>
    <lineage>
        <taxon>Bacteria</taxon>
        <taxon>Pseudomonadati</taxon>
        <taxon>Bacteroidota</taxon>
        <taxon>Chitinophagia</taxon>
        <taxon>Chitinophagales</taxon>
        <taxon>Chitinophagaceae</taxon>
        <taxon>Chitinophaga</taxon>
    </lineage>
</organism>
<evidence type="ECO:0000259" key="1">
    <source>
        <dbReference type="Pfam" id="PF01370"/>
    </source>
</evidence>